<organism evidence="4 5">
    <name type="scientific">Ananas comosus</name>
    <name type="common">Pineapple</name>
    <name type="synonym">Ananas ananas</name>
    <dbReference type="NCBI Taxonomy" id="4615"/>
    <lineage>
        <taxon>Eukaryota</taxon>
        <taxon>Viridiplantae</taxon>
        <taxon>Streptophyta</taxon>
        <taxon>Embryophyta</taxon>
        <taxon>Tracheophyta</taxon>
        <taxon>Spermatophyta</taxon>
        <taxon>Magnoliopsida</taxon>
        <taxon>Liliopsida</taxon>
        <taxon>Poales</taxon>
        <taxon>Bromeliaceae</taxon>
        <taxon>Bromelioideae</taxon>
        <taxon>Ananas</taxon>
    </lineage>
</organism>
<feature type="domain" description="DUF6821" evidence="3">
    <location>
        <begin position="130"/>
        <end position="266"/>
    </location>
</feature>
<protein>
    <submittedName>
        <fullName evidence="5">Uncharacterized protein LOC109718334</fullName>
    </submittedName>
</protein>
<dbReference type="InterPro" id="IPR045883">
    <property type="entry name" value="At4g13530-like"/>
</dbReference>
<gene>
    <name evidence="5" type="primary">LOC109718334</name>
</gene>
<evidence type="ECO:0000313" key="5">
    <source>
        <dbReference type="RefSeq" id="XP_020100108.1"/>
    </source>
</evidence>
<evidence type="ECO:0000256" key="1">
    <source>
        <dbReference type="SAM" id="MobiDB-lite"/>
    </source>
</evidence>
<feature type="region of interest" description="Disordered" evidence="1">
    <location>
        <begin position="1"/>
        <end position="124"/>
    </location>
</feature>
<feature type="transmembrane region" description="Helical" evidence="2">
    <location>
        <begin position="199"/>
        <end position="218"/>
    </location>
</feature>
<keyword evidence="4" id="KW-1185">Reference proteome</keyword>
<dbReference type="InterPro" id="IPR049224">
    <property type="entry name" value="DUF6821"/>
</dbReference>
<name>A0A6P5G343_ANACO</name>
<dbReference type="Proteomes" id="UP000515123">
    <property type="component" value="Linkage group 1"/>
</dbReference>
<feature type="compositionally biased region" description="Basic and acidic residues" evidence="1">
    <location>
        <begin position="115"/>
        <end position="124"/>
    </location>
</feature>
<evidence type="ECO:0000256" key="2">
    <source>
        <dbReference type="SAM" id="Phobius"/>
    </source>
</evidence>
<dbReference type="PANTHER" id="PTHR33646">
    <property type="entry name" value="GB|AAF00631.1"/>
    <property type="match status" value="1"/>
</dbReference>
<reference evidence="4" key="1">
    <citation type="journal article" date="2015" name="Nat. Genet.">
        <title>The pineapple genome and the evolution of CAM photosynthesis.</title>
        <authorList>
            <person name="Ming R."/>
            <person name="VanBuren R."/>
            <person name="Wai C.M."/>
            <person name="Tang H."/>
            <person name="Schatz M.C."/>
            <person name="Bowers J.E."/>
            <person name="Lyons E."/>
            <person name="Wang M.L."/>
            <person name="Chen J."/>
            <person name="Biggers E."/>
            <person name="Zhang J."/>
            <person name="Huang L."/>
            <person name="Zhang L."/>
            <person name="Miao W."/>
            <person name="Zhang J."/>
            <person name="Ye Z."/>
            <person name="Miao C."/>
            <person name="Lin Z."/>
            <person name="Wang H."/>
            <person name="Zhou H."/>
            <person name="Yim W.C."/>
            <person name="Priest H.D."/>
            <person name="Zheng C."/>
            <person name="Woodhouse M."/>
            <person name="Edger P.P."/>
            <person name="Guyot R."/>
            <person name="Guo H.B."/>
            <person name="Guo H."/>
            <person name="Zheng G."/>
            <person name="Singh R."/>
            <person name="Sharma A."/>
            <person name="Min X."/>
            <person name="Zheng Y."/>
            <person name="Lee H."/>
            <person name="Gurtowski J."/>
            <person name="Sedlazeck F.J."/>
            <person name="Harkess A."/>
            <person name="McKain M.R."/>
            <person name="Liao Z."/>
            <person name="Fang J."/>
            <person name="Liu J."/>
            <person name="Zhang X."/>
            <person name="Zhang Q."/>
            <person name="Hu W."/>
            <person name="Qin Y."/>
            <person name="Wang K."/>
            <person name="Chen L.Y."/>
            <person name="Shirley N."/>
            <person name="Lin Y.R."/>
            <person name="Liu L.Y."/>
            <person name="Hernandez A.G."/>
            <person name="Wright C.L."/>
            <person name="Bulone V."/>
            <person name="Tuskan G.A."/>
            <person name="Heath K."/>
            <person name="Zee F."/>
            <person name="Moore P.H."/>
            <person name="Sunkar R."/>
            <person name="Leebens-Mack J.H."/>
            <person name="Mockler T."/>
            <person name="Bennetzen J.L."/>
            <person name="Freeling M."/>
            <person name="Sankoff D."/>
            <person name="Paterson A.H."/>
            <person name="Zhu X."/>
            <person name="Yang X."/>
            <person name="Smith J.A."/>
            <person name="Cushman J.C."/>
            <person name="Paull R.E."/>
            <person name="Yu Q."/>
        </authorList>
    </citation>
    <scope>NUCLEOTIDE SEQUENCE [LARGE SCALE GENOMIC DNA]</scope>
    <source>
        <strain evidence="4">cv. F153</strain>
    </source>
</reference>
<proteinExistence type="predicted"/>
<dbReference type="Gramene" id="Aco011332.1.mrna1">
    <property type="protein sequence ID" value="Aco011332.1.mrna1"/>
    <property type="gene ID" value="Aco011332.1.path1"/>
</dbReference>
<evidence type="ECO:0000259" key="3">
    <source>
        <dbReference type="Pfam" id="PF20705"/>
    </source>
</evidence>
<reference evidence="5" key="2">
    <citation type="submission" date="2025-08" db="UniProtKB">
        <authorList>
            <consortium name="RefSeq"/>
        </authorList>
    </citation>
    <scope>IDENTIFICATION</scope>
    <source>
        <tissue evidence="5">Leaf</tissue>
    </source>
</reference>
<keyword evidence="2" id="KW-1133">Transmembrane helix</keyword>
<dbReference type="AlphaFoldDB" id="A0A6P5G343"/>
<dbReference type="RefSeq" id="XP_020100108.1">
    <property type="nucleotide sequence ID" value="XM_020244519.1"/>
</dbReference>
<keyword evidence="2" id="KW-0812">Transmembrane</keyword>
<accession>A0A6P5G343</accession>
<sequence length="280" mass="31216">MEESIDFPDWELLHGPDAAPVSPAALGEAIEADSDEGGAIKPDYFALGSEDKYPARSGSAMAKNREEEEELGLCDSDNPSWVDPESDHRKGKSGFSRISFPQKNPGAFWSDESSDELRSPPSSERRELSFLDEFDVEEKAVDVEVGKEIGRDEVARKVFDEMGSKKIGSVAKREEGGMVWWKVPLELLKFCVFRMRPAWSIPAAAVILGFAVLGRRLYKMKQMKRSIPQLKISLDEKKASQFKARVARLNEAFSMVRRVPLIRAPLPASGVTPWPVVGFQ</sequence>
<keyword evidence="2" id="KW-0472">Membrane</keyword>
<dbReference type="PANTHER" id="PTHR33646:SF6">
    <property type="entry name" value="TRANSMEMBRANE PROTEIN"/>
    <property type="match status" value="1"/>
</dbReference>
<dbReference type="GeneID" id="109718334"/>
<dbReference type="OrthoDB" id="1931521at2759"/>
<evidence type="ECO:0000313" key="4">
    <source>
        <dbReference type="Proteomes" id="UP000515123"/>
    </source>
</evidence>
<dbReference type="Pfam" id="PF20705">
    <property type="entry name" value="DUF6821"/>
    <property type="match status" value="1"/>
</dbReference>